<accession>A0A182XSH7</accession>
<proteinExistence type="predicted"/>
<name>A0A182XSH7_ANOQN</name>
<dbReference type="EnsemblMetazoa" id="AQUA014790-RA">
    <property type="protein sequence ID" value="AQUA014790-PA"/>
    <property type="gene ID" value="AQUA014790"/>
</dbReference>
<sequence>MRDSSNTSVGAA</sequence>
<keyword evidence="2" id="KW-1185">Reference proteome</keyword>
<dbReference type="Proteomes" id="UP000076407">
    <property type="component" value="Unassembled WGS sequence"/>
</dbReference>
<organism evidence="1 2">
    <name type="scientific">Anopheles quadriannulatus</name>
    <name type="common">Mosquito</name>
    <dbReference type="NCBI Taxonomy" id="34691"/>
    <lineage>
        <taxon>Eukaryota</taxon>
        <taxon>Metazoa</taxon>
        <taxon>Ecdysozoa</taxon>
        <taxon>Arthropoda</taxon>
        <taxon>Hexapoda</taxon>
        <taxon>Insecta</taxon>
        <taxon>Pterygota</taxon>
        <taxon>Neoptera</taxon>
        <taxon>Endopterygota</taxon>
        <taxon>Diptera</taxon>
        <taxon>Nematocera</taxon>
        <taxon>Culicoidea</taxon>
        <taxon>Culicidae</taxon>
        <taxon>Anophelinae</taxon>
        <taxon>Anopheles</taxon>
    </lineage>
</organism>
<evidence type="ECO:0000313" key="2">
    <source>
        <dbReference type="Proteomes" id="UP000076407"/>
    </source>
</evidence>
<protein>
    <submittedName>
        <fullName evidence="1">Uncharacterized protein</fullName>
    </submittedName>
</protein>
<reference evidence="1" key="1">
    <citation type="submission" date="2020-05" db="UniProtKB">
        <authorList>
            <consortium name="EnsemblMetazoa"/>
        </authorList>
    </citation>
    <scope>IDENTIFICATION</scope>
    <source>
        <strain evidence="1">SANGQUA</strain>
    </source>
</reference>
<evidence type="ECO:0000313" key="1">
    <source>
        <dbReference type="EnsemblMetazoa" id="AQUA014790-PA"/>
    </source>
</evidence>
<dbReference type="VEuPathDB" id="VectorBase:AQUA014790"/>